<dbReference type="Proteomes" id="UP000214365">
    <property type="component" value="Unassembled WGS sequence"/>
</dbReference>
<dbReference type="GO" id="GO:0003735">
    <property type="term" value="F:structural constituent of ribosome"/>
    <property type="evidence" value="ECO:0007669"/>
    <property type="project" value="TreeGrafter"/>
</dbReference>
<feature type="region of interest" description="Disordered" evidence="9">
    <location>
        <begin position="353"/>
        <end position="375"/>
    </location>
</feature>
<evidence type="ECO:0000256" key="6">
    <source>
        <dbReference type="ARBA" id="ARBA00023163"/>
    </source>
</evidence>
<dbReference type="InterPro" id="IPR024629">
    <property type="entry name" value="Ribosomal_mL67"/>
</dbReference>
<proteinExistence type="inferred from homology"/>
<dbReference type="Pfam" id="PF12829">
    <property type="entry name" value="Mhr1"/>
    <property type="match status" value="1"/>
</dbReference>
<keyword evidence="11" id="KW-1185">Reference proteome</keyword>
<evidence type="ECO:0000256" key="3">
    <source>
        <dbReference type="ARBA" id="ARBA00022980"/>
    </source>
</evidence>
<keyword evidence="7" id="KW-0687">Ribonucleoprotein</keyword>
<evidence type="ECO:0000256" key="4">
    <source>
        <dbReference type="ARBA" id="ARBA00023015"/>
    </source>
</evidence>
<dbReference type="OrthoDB" id="5333655at2759"/>
<dbReference type="RefSeq" id="XP_020118186.1">
    <property type="nucleotide sequence ID" value="XM_020268899.1"/>
</dbReference>
<evidence type="ECO:0000313" key="10">
    <source>
        <dbReference type="EMBL" id="OKL58065.1"/>
    </source>
</evidence>
<evidence type="ECO:0000256" key="7">
    <source>
        <dbReference type="ARBA" id="ARBA00023274"/>
    </source>
</evidence>
<dbReference type="GO" id="GO:0005739">
    <property type="term" value="C:mitochondrion"/>
    <property type="evidence" value="ECO:0007669"/>
    <property type="project" value="UniProtKB-SubCell"/>
</dbReference>
<protein>
    <recommendedName>
        <fullName evidence="8">Large ribosomal subunit protein mL67</fullName>
    </recommendedName>
</protein>
<evidence type="ECO:0000256" key="9">
    <source>
        <dbReference type="SAM" id="MobiDB-lite"/>
    </source>
</evidence>
<evidence type="ECO:0000313" key="11">
    <source>
        <dbReference type="Proteomes" id="UP000214365"/>
    </source>
</evidence>
<keyword evidence="5" id="KW-0496">Mitochondrion</keyword>
<dbReference type="AlphaFoldDB" id="A0A225AUH4"/>
<dbReference type="PANTHER" id="PTHR28184:SF1">
    <property type="entry name" value="LARGE RIBOSOMAL SUBUNIT PROTEIN ML67"/>
    <property type="match status" value="1"/>
</dbReference>
<dbReference type="PANTHER" id="PTHR28184">
    <property type="entry name" value="MITOCHONDRIAL HOMOLOGOUS RECOMBINATION PROTEIN 1"/>
    <property type="match status" value="1"/>
</dbReference>
<keyword evidence="6" id="KW-0804">Transcription</keyword>
<organism evidence="10 11">
    <name type="scientific">Talaromyces atroroseus</name>
    <dbReference type="NCBI Taxonomy" id="1441469"/>
    <lineage>
        <taxon>Eukaryota</taxon>
        <taxon>Fungi</taxon>
        <taxon>Dikarya</taxon>
        <taxon>Ascomycota</taxon>
        <taxon>Pezizomycotina</taxon>
        <taxon>Eurotiomycetes</taxon>
        <taxon>Eurotiomycetidae</taxon>
        <taxon>Eurotiales</taxon>
        <taxon>Trichocomaceae</taxon>
        <taxon>Talaromyces</taxon>
        <taxon>Talaromyces sect. Trachyspermi</taxon>
    </lineage>
</organism>
<dbReference type="STRING" id="1441469.A0A225AUH4"/>
<sequence length="375" mass="43785">MPTRQPTQRIAKFFDYMRKNERLDDFTIRDKALDSTKIPAWHLVRHPPVPESTVIQGKPRSPYSKAYRTFQKQEGARLRKALNRLTHGRNIFVYNNIRTNQVVYSLTRYLEKNNVLSQMVFHGKKTVPATLRKDMWAPFYSVHFDDAKVGLRAYQLLREFSLQRQLAPPKEMITITEKWLDQKRPRDMMEAEKWEEENKMNEKVGWMMNKKDRARVLMDQKATSVADIAAVLEIQEKELEEGFALGTRGYLTRKARQRRRLGRKLEAEATERATERVQKFEDQLEDLAGVSIENPTGHNEYSVESKQVKILWTDIYDAQYAKSWPERVSHGHLALLHDHVMPGQKRVEGAEVDEGDDILAHDNFTEKESVPSTSS</sequence>
<evidence type="ECO:0000256" key="8">
    <source>
        <dbReference type="ARBA" id="ARBA00035185"/>
    </source>
</evidence>
<evidence type="ECO:0000256" key="2">
    <source>
        <dbReference type="ARBA" id="ARBA00010741"/>
    </source>
</evidence>
<accession>A0A225AUH4</accession>
<dbReference type="EMBL" id="LFMY01000010">
    <property type="protein sequence ID" value="OKL58065.1"/>
    <property type="molecule type" value="Genomic_DNA"/>
</dbReference>
<evidence type="ECO:0000256" key="5">
    <source>
        <dbReference type="ARBA" id="ARBA00023128"/>
    </source>
</evidence>
<gene>
    <name evidence="10" type="ORF">UA08_06603</name>
</gene>
<comment type="caution">
    <text evidence="10">The sequence shown here is derived from an EMBL/GenBank/DDBJ whole genome shotgun (WGS) entry which is preliminary data.</text>
</comment>
<comment type="subcellular location">
    <subcellularLocation>
        <location evidence="1">Mitochondrion</location>
    </subcellularLocation>
</comment>
<comment type="similarity">
    <text evidence="2">Belongs to the mitochondrion-specific ribosomal protein mL67 family.</text>
</comment>
<evidence type="ECO:0000256" key="1">
    <source>
        <dbReference type="ARBA" id="ARBA00004173"/>
    </source>
</evidence>
<dbReference type="GO" id="GO:0000150">
    <property type="term" value="F:DNA strand exchange activity"/>
    <property type="evidence" value="ECO:0007669"/>
    <property type="project" value="InterPro"/>
</dbReference>
<keyword evidence="4" id="KW-0805">Transcription regulation</keyword>
<dbReference type="GeneID" id="31006358"/>
<dbReference type="GO" id="GO:0005840">
    <property type="term" value="C:ribosome"/>
    <property type="evidence" value="ECO:0007669"/>
    <property type="project" value="UniProtKB-KW"/>
</dbReference>
<reference evidence="10 11" key="1">
    <citation type="submission" date="2015-06" db="EMBL/GenBank/DDBJ databases">
        <title>Talaromyces atroroseus IBT 11181 draft genome.</title>
        <authorList>
            <person name="Rasmussen K.B."/>
            <person name="Rasmussen S."/>
            <person name="Petersen B."/>
            <person name="Sicheritz-Ponten T."/>
            <person name="Mortensen U.H."/>
            <person name="Thrane U."/>
        </authorList>
    </citation>
    <scope>NUCLEOTIDE SEQUENCE [LARGE SCALE GENOMIC DNA]</scope>
    <source>
        <strain evidence="10 11">IBT 11181</strain>
    </source>
</reference>
<name>A0A225AUH4_TALAT</name>
<feature type="compositionally biased region" description="Basic and acidic residues" evidence="9">
    <location>
        <begin position="358"/>
        <end position="369"/>
    </location>
</feature>
<keyword evidence="3" id="KW-0689">Ribosomal protein</keyword>
<dbReference type="GO" id="GO:1990904">
    <property type="term" value="C:ribonucleoprotein complex"/>
    <property type="evidence" value="ECO:0007669"/>
    <property type="project" value="UniProtKB-KW"/>
</dbReference>
<dbReference type="GO" id="GO:0003697">
    <property type="term" value="F:single-stranded DNA binding"/>
    <property type="evidence" value="ECO:0007669"/>
    <property type="project" value="InterPro"/>
</dbReference>